<dbReference type="InterPro" id="IPR002642">
    <property type="entry name" value="LysoPLipase_cat_dom"/>
</dbReference>
<evidence type="ECO:0000256" key="1">
    <source>
        <dbReference type="ARBA" id="ARBA00022801"/>
    </source>
</evidence>
<feature type="domain" description="PLA2c" evidence="7">
    <location>
        <begin position="1"/>
        <end position="168"/>
    </location>
</feature>
<comment type="catalytic activity">
    <reaction evidence="4">
        <text>1-hexadecanoyl-2-(5Z,8Z,11Z,14Z-eicosatetraenoyl)-sn-glycero-3-phosphocholine + H2O = 1-hexadecanoyl-sn-glycero-3-phosphocholine + (5Z,8Z,11Z,14Z)-eicosatetraenoate + H(+)</text>
        <dbReference type="Rhea" id="RHEA:40427"/>
        <dbReference type="ChEBI" id="CHEBI:15377"/>
        <dbReference type="ChEBI" id="CHEBI:15378"/>
        <dbReference type="ChEBI" id="CHEBI:32395"/>
        <dbReference type="ChEBI" id="CHEBI:72998"/>
        <dbReference type="ChEBI" id="CHEBI:73003"/>
    </reaction>
    <physiologicalReaction direction="left-to-right" evidence="4">
        <dbReference type="Rhea" id="RHEA:40428"/>
    </physiologicalReaction>
</comment>
<dbReference type="Proteomes" id="UP001266305">
    <property type="component" value="Unassembled WGS sequence"/>
</dbReference>
<proteinExistence type="predicted"/>
<evidence type="ECO:0000256" key="5">
    <source>
        <dbReference type="PROSITE-ProRule" id="PRU00555"/>
    </source>
</evidence>
<gene>
    <name evidence="8" type="primary">PLA2G4D_2</name>
    <name evidence="8" type="ORF">P7K49_017598</name>
</gene>
<dbReference type="PANTHER" id="PTHR10728:SF31">
    <property type="entry name" value="CYTOSOLIC PHOSPHOLIPASE A2 DELTA"/>
    <property type="match status" value="1"/>
</dbReference>
<evidence type="ECO:0000256" key="4">
    <source>
        <dbReference type="ARBA" id="ARBA00048373"/>
    </source>
</evidence>
<reference evidence="8 9" key="1">
    <citation type="submission" date="2023-05" db="EMBL/GenBank/DDBJ databases">
        <title>B98-5 Cell Line De Novo Hybrid Assembly: An Optical Mapping Approach.</title>
        <authorList>
            <person name="Kananen K."/>
            <person name="Auerbach J.A."/>
            <person name="Kautto E."/>
            <person name="Blachly J.S."/>
        </authorList>
    </citation>
    <scope>NUCLEOTIDE SEQUENCE [LARGE SCALE GENOMIC DNA]</scope>
    <source>
        <strain evidence="8">B95-8</strain>
        <tissue evidence="8">Cell line</tissue>
    </source>
</reference>
<dbReference type="InterPro" id="IPR016035">
    <property type="entry name" value="Acyl_Trfase/lysoPLipase"/>
</dbReference>
<evidence type="ECO:0000256" key="2">
    <source>
        <dbReference type="ARBA" id="ARBA00023098"/>
    </source>
</evidence>
<dbReference type="EMBL" id="JASSZA010000008">
    <property type="protein sequence ID" value="KAK2103742.1"/>
    <property type="molecule type" value="Genomic_DNA"/>
</dbReference>
<keyword evidence="1 5" id="KW-0378">Hydrolase</keyword>
<organism evidence="8 9">
    <name type="scientific">Saguinus oedipus</name>
    <name type="common">Cotton-top tamarin</name>
    <name type="synonym">Oedipomidas oedipus</name>
    <dbReference type="NCBI Taxonomy" id="9490"/>
    <lineage>
        <taxon>Eukaryota</taxon>
        <taxon>Metazoa</taxon>
        <taxon>Chordata</taxon>
        <taxon>Craniata</taxon>
        <taxon>Vertebrata</taxon>
        <taxon>Euteleostomi</taxon>
        <taxon>Mammalia</taxon>
        <taxon>Eutheria</taxon>
        <taxon>Euarchontoglires</taxon>
        <taxon>Primates</taxon>
        <taxon>Haplorrhini</taxon>
        <taxon>Platyrrhini</taxon>
        <taxon>Cebidae</taxon>
        <taxon>Callitrichinae</taxon>
        <taxon>Saguinus</taxon>
    </lineage>
</organism>
<dbReference type="PANTHER" id="PTHR10728">
    <property type="entry name" value="CYTOSOLIC PHOSPHOLIPASE A2"/>
    <property type="match status" value="1"/>
</dbReference>
<evidence type="ECO:0000313" key="8">
    <source>
        <dbReference type="EMBL" id="KAK2103742.1"/>
    </source>
</evidence>
<evidence type="ECO:0000256" key="6">
    <source>
        <dbReference type="SAM" id="MobiDB-lite"/>
    </source>
</evidence>
<dbReference type="Pfam" id="PF01735">
    <property type="entry name" value="PLA2_B"/>
    <property type="match status" value="1"/>
</dbReference>
<evidence type="ECO:0000313" key="9">
    <source>
        <dbReference type="Proteomes" id="UP001266305"/>
    </source>
</evidence>
<dbReference type="SUPFAM" id="SSF52151">
    <property type="entry name" value="FabD/lysophospholipase-like"/>
    <property type="match status" value="1"/>
</dbReference>
<dbReference type="PROSITE" id="PS51210">
    <property type="entry name" value="PLA2C"/>
    <property type="match status" value="1"/>
</dbReference>
<name>A0ABQ9V2Y4_SAGOE</name>
<evidence type="ECO:0000259" key="7">
    <source>
        <dbReference type="PROSITE" id="PS51210"/>
    </source>
</evidence>
<comment type="caution">
    <text evidence="8">The sequence shown here is derived from an EMBL/GenBank/DDBJ whole genome shotgun (WGS) entry which is preliminary data.</text>
</comment>
<accession>A0ABQ9V2Y4</accession>
<sequence>MHGPQIPLEELPPQPQPGLPPPGCSQPHLGPDTLWPQVMDQKLSGQRAALERGQNPLPLYLSLNVKENNLETLDFKEWVEFSPYEVGFLKYGAFIPPELFGSEFFMGRLMKRTPEPRICFLEAIWSNIFSLNLLDAWYDLTSSGEAWTRHVKEKTRSLGGKWELRGLG</sequence>
<feature type="compositionally biased region" description="Pro residues" evidence="6">
    <location>
        <begin position="10"/>
        <end position="24"/>
    </location>
</feature>
<keyword evidence="2 5" id="KW-0443">Lipid metabolism</keyword>
<protein>
    <submittedName>
        <fullName evidence="8">Cytosolic phospholipase A2 delta</fullName>
    </submittedName>
</protein>
<keyword evidence="5" id="KW-0442">Lipid degradation</keyword>
<feature type="region of interest" description="Disordered" evidence="6">
    <location>
        <begin position="1"/>
        <end position="31"/>
    </location>
</feature>
<evidence type="ECO:0000256" key="3">
    <source>
        <dbReference type="ARBA" id="ARBA00023422"/>
    </source>
</evidence>
<dbReference type="Gene3D" id="3.40.1090.10">
    <property type="entry name" value="Cytosolic phospholipase A2 catalytic domain"/>
    <property type="match status" value="1"/>
</dbReference>
<keyword evidence="9" id="KW-1185">Reference proteome</keyword>
<comment type="catalytic activity">
    <reaction evidence="3">
        <text>a 1,2-diacyl-sn-glycero-3-phosphocholine + H2O = a 1-acyl-sn-glycero-3-phosphocholine + a fatty acid + H(+)</text>
        <dbReference type="Rhea" id="RHEA:15801"/>
        <dbReference type="ChEBI" id="CHEBI:15377"/>
        <dbReference type="ChEBI" id="CHEBI:15378"/>
        <dbReference type="ChEBI" id="CHEBI:28868"/>
        <dbReference type="ChEBI" id="CHEBI:57643"/>
        <dbReference type="ChEBI" id="CHEBI:58168"/>
        <dbReference type="EC" id="3.1.1.4"/>
    </reaction>
    <physiologicalReaction direction="left-to-right" evidence="3">
        <dbReference type="Rhea" id="RHEA:15802"/>
    </physiologicalReaction>
</comment>